<evidence type="ECO:0000313" key="8">
    <source>
        <dbReference type="EMBL" id="PAX53459.1"/>
    </source>
</evidence>
<dbReference type="PANTHER" id="PTHR30250">
    <property type="entry name" value="PST FAMILY PREDICTED COLANIC ACID TRANSPORTER"/>
    <property type="match status" value="1"/>
</dbReference>
<feature type="transmembrane region" description="Helical" evidence="7">
    <location>
        <begin position="125"/>
        <end position="144"/>
    </location>
</feature>
<feature type="transmembrane region" description="Helical" evidence="7">
    <location>
        <begin position="391"/>
        <end position="412"/>
    </location>
</feature>
<feature type="transmembrane region" description="Helical" evidence="7">
    <location>
        <begin position="368"/>
        <end position="385"/>
    </location>
</feature>
<evidence type="ECO:0000256" key="7">
    <source>
        <dbReference type="SAM" id="Phobius"/>
    </source>
</evidence>
<name>A0A2A2TJ72_9CYAN</name>
<evidence type="ECO:0000256" key="4">
    <source>
        <dbReference type="ARBA" id="ARBA00022692"/>
    </source>
</evidence>
<dbReference type="AlphaFoldDB" id="A0A2A2TJ72"/>
<dbReference type="OrthoDB" id="9770347at2"/>
<evidence type="ECO:0000256" key="1">
    <source>
        <dbReference type="ARBA" id="ARBA00004651"/>
    </source>
</evidence>
<dbReference type="GO" id="GO:0005886">
    <property type="term" value="C:plasma membrane"/>
    <property type="evidence" value="ECO:0007669"/>
    <property type="project" value="UniProtKB-SubCell"/>
</dbReference>
<accession>A0A2A2TJ72</accession>
<evidence type="ECO:0000256" key="3">
    <source>
        <dbReference type="ARBA" id="ARBA00022475"/>
    </source>
</evidence>
<organism evidence="8 9">
    <name type="scientific">Brunnivagina elsteri CCALA 953</name>
    <dbReference type="NCBI Taxonomy" id="987040"/>
    <lineage>
        <taxon>Bacteria</taxon>
        <taxon>Bacillati</taxon>
        <taxon>Cyanobacteriota</taxon>
        <taxon>Cyanophyceae</taxon>
        <taxon>Nostocales</taxon>
        <taxon>Calotrichaceae</taxon>
        <taxon>Brunnivagina</taxon>
    </lineage>
</organism>
<dbReference type="RefSeq" id="WP_095722261.1">
    <property type="nucleotide sequence ID" value="NZ_NTFS01000139.1"/>
</dbReference>
<protein>
    <submittedName>
        <fullName evidence="8">Lipopolysaccharide biosynthesis protein</fullName>
    </submittedName>
</protein>
<proteinExistence type="inferred from homology"/>
<keyword evidence="4 7" id="KW-0812">Transmembrane</keyword>
<dbReference type="InterPro" id="IPR050833">
    <property type="entry name" value="Poly_Biosynth_Transport"/>
</dbReference>
<keyword evidence="3" id="KW-1003">Cell membrane</keyword>
<dbReference type="PANTHER" id="PTHR30250:SF10">
    <property type="entry name" value="LIPOPOLYSACCHARIDE BIOSYNTHESIS PROTEIN WZXC"/>
    <property type="match status" value="1"/>
</dbReference>
<feature type="transmembrane region" description="Helical" evidence="7">
    <location>
        <begin position="23"/>
        <end position="47"/>
    </location>
</feature>
<feature type="transmembrane region" description="Helical" evidence="7">
    <location>
        <begin position="156"/>
        <end position="176"/>
    </location>
</feature>
<keyword evidence="5 7" id="KW-1133">Transmembrane helix</keyword>
<comment type="caution">
    <text evidence="8">The sequence shown here is derived from an EMBL/GenBank/DDBJ whole genome shotgun (WGS) entry which is preliminary data.</text>
</comment>
<gene>
    <name evidence="8" type="ORF">CK510_13880</name>
</gene>
<keyword evidence="6 7" id="KW-0472">Membrane</keyword>
<comment type="subcellular location">
    <subcellularLocation>
        <location evidence="1">Cell membrane</location>
        <topology evidence="1">Multi-pass membrane protein</topology>
    </subcellularLocation>
</comment>
<dbReference type="Proteomes" id="UP000218238">
    <property type="component" value="Unassembled WGS sequence"/>
</dbReference>
<sequence length="421" mass="47496">MNVIQQITVQIRKKLSNQFIRNLSWLGMAEIIYRVMRLVLVAIMARYLTKYDYGLGAILMTVREFALTFSNFGIGAKIIQTEEKELKDLCNSAYWLNWLIFVCLFVIQCFISYPVSLVKNTPELILPICVSAIAYLIWPISSIQKTLIQKENRFKVIALTDSFLFSLGSLLSAAFAVSGMGIWSFALPSLIVAPLEIFIYYHYHHWRPTTGFTTKYWGEIWNFGRNILGIGLLKTLRNNLDYLVIFTLLGVDELGIYFFGFNAGLGISLSIINAVNSAIFPHLCSVRDNPQDFRKTYFNSLKIIALVIIPFVLFQSSMAQFYVPIVFGKQWIPAIPVIILVCLSAIPRPFADAASQLLVAVGKPHLDLVWNGIFTSVFAIALVVGVNWKEIGVAAAVLIAHMICLPLFSLWATQHVFGKRK</sequence>
<dbReference type="CDD" id="cd13127">
    <property type="entry name" value="MATE_tuaB_like"/>
    <property type="match status" value="1"/>
</dbReference>
<evidence type="ECO:0000256" key="2">
    <source>
        <dbReference type="ARBA" id="ARBA00007430"/>
    </source>
</evidence>
<feature type="transmembrane region" description="Helical" evidence="7">
    <location>
        <begin position="331"/>
        <end position="347"/>
    </location>
</feature>
<dbReference type="Pfam" id="PF13440">
    <property type="entry name" value="Polysacc_synt_3"/>
    <property type="match status" value="1"/>
</dbReference>
<comment type="similarity">
    <text evidence="2">Belongs to the polysaccharide synthase family.</text>
</comment>
<feature type="transmembrane region" description="Helical" evidence="7">
    <location>
        <begin position="95"/>
        <end position="113"/>
    </location>
</feature>
<keyword evidence="9" id="KW-1185">Reference proteome</keyword>
<evidence type="ECO:0000313" key="9">
    <source>
        <dbReference type="Proteomes" id="UP000218238"/>
    </source>
</evidence>
<dbReference type="EMBL" id="NTFS01000139">
    <property type="protein sequence ID" value="PAX53459.1"/>
    <property type="molecule type" value="Genomic_DNA"/>
</dbReference>
<evidence type="ECO:0000256" key="5">
    <source>
        <dbReference type="ARBA" id="ARBA00022989"/>
    </source>
</evidence>
<feature type="transmembrane region" description="Helical" evidence="7">
    <location>
        <begin position="53"/>
        <end position="74"/>
    </location>
</feature>
<evidence type="ECO:0000256" key="6">
    <source>
        <dbReference type="ARBA" id="ARBA00023136"/>
    </source>
</evidence>
<reference evidence="8 9" key="1">
    <citation type="submission" date="2017-08" db="EMBL/GenBank/DDBJ databases">
        <title>Draft genome sequence of filamentous cyanobacterium Calothrix elsteri CCALA 953.</title>
        <authorList>
            <person name="Gagunashvili A.N."/>
            <person name="Elster J."/>
            <person name="Andresson O.S."/>
        </authorList>
    </citation>
    <scope>NUCLEOTIDE SEQUENCE [LARGE SCALE GENOMIC DNA]</scope>
    <source>
        <strain evidence="8 9">CCALA 953</strain>
    </source>
</reference>
<feature type="transmembrane region" description="Helical" evidence="7">
    <location>
        <begin position="303"/>
        <end position="325"/>
    </location>
</feature>
<feature type="transmembrane region" description="Helical" evidence="7">
    <location>
        <begin position="265"/>
        <end position="283"/>
    </location>
</feature>